<dbReference type="AlphaFoldDB" id="A0A561CAR5"/>
<feature type="domain" description="Fibronectin type III-like" evidence="3">
    <location>
        <begin position="58"/>
        <end position="121"/>
    </location>
</feature>
<accession>A0A561CAR5</accession>
<evidence type="ECO:0000256" key="2">
    <source>
        <dbReference type="ARBA" id="ARBA00022801"/>
    </source>
</evidence>
<dbReference type="InterPro" id="IPR013783">
    <property type="entry name" value="Ig-like_fold"/>
</dbReference>
<comment type="similarity">
    <text evidence="1">Belongs to the glycosyl hydrolase 3 family.</text>
</comment>
<dbReference type="EMBL" id="VIVN01000029">
    <property type="protein sequence ID" value="TWD88299.1"/>
    <property type="molecule type" value="Genomic_DNA"/>
</dbReference>
<dbReference type="Gene3D" id="2.60.40.10">
    <property type="entry name" value="Immunoglobulins"/>
    <property type="match status" value="1"/>
</dbReference>
<proteinExistence type="inferred from homology"/>
<sequence length="122" mass="13646">MAVSLLDLNFFVQLSVADSLSYTNFDYNNIRVTNSGNFKDKVIVLATIKNTGDVAGRDAVQVYLSAPDGKLEKPKVELKAFAKTKELNPGEKVNVKFELKQRTLHHLMKINPHGLLKKADMK</sequence>
<dbReference type="InterPro" id="IPR050288">
    <property type="entry name" value="Cellulose_deg_GH3"/>
</dbReference>
<dbReference type="InterPro" id="IPR026891">
    <property type="entry name" value="Fn3-like"/>
</dbReference>
<dbReference type="PANTHER" id="PTHR42715:SF10">
    <property type="entry name" value="BETA-GLUCOSIDASE"/>
    <property type="match status" value="1"/>
</dbReference>
<keyword evidence="2" id="KW-0378">Hydrolase</keyword>
<organism evidence="4 5">
    <name type="scientific">Neobacillus bataviensis</name>
    <dbReference type="NCBI Taxonomy" id="220685"/>
    <lineage>
        <taxon>Bacteria</taxon>
        <taxon>Bacillati</taxon>
        <taxon>Bacillota</taxon>
        <taxon>Bacilli</taxon>
        <taxon>Bacillales</taxon>
        <taxon>Bacillaceae</taxon>
        <taxon>Neobacillus</taxon>
    </lineage>
</organism>
<dbReference type="GO" id="GO:0016787">
    <property type="term" value="F:hydrolase activity"/>
    <property type="evidence" value="ECO:0007669"/>
    <property type="project" value="UniProtKB-KW"/>
</dbReference>
<dbReference type="SMART" id="SM01217">
    <property type="entry name" value="Fn3_like"/>
    <property type="match status" value="1"/>
</dbReference>
<reference evidence="4 5" key="1">
    <citation type="submission" date="2019-06" db="EMBL/GenBank/DDBJ databases">
        <title>Sorghum-associated microbial communities from plants grown in Nebraska, USA.</title>
        <authorList>
            <person name="Schachtman D."/>
        </authorList>
    </citation>
    <scope>NUCLEOTIDE SEQUENCE [LARGE SCALE GENOMIC DNA]</scope>
    <source>
        <strain evidence="4 5">2482</strain>
    </source>
</reference>
<protein>
    <submittedName>
        <fullName evidence="4">Fibronectin type III domain protein</fullName>
    </submittedName>
</protein>
<keyword evidence="5" id="KW-1185">Reference proteome</keyword>
<dbReference type="Proteomes" id="UP000319671">
    <property type="component" value="Unassembled WGS sequence"/>
</dbReference>
<gene>
    <name evidence="4" type="ORF">FB550_12931</name>
</gene>
<comment type="caution">
    <text evidence="4">The sequence shown here is derived from an EMBL/GenBank/DDBJ whole genome shotgun (WGS) entry which is preliminary data.</text>
</comment>
<evidence type="ECO:0000313" key="5">
    <source>
        <dbReference type="Proteomes" id="UP000319671"/>
    </source>
</evidence>
<dbReference type="PANTHER" id="PTHR42715">
    <property type="entry name" value="BETA-GLUCOSIDASE"/>
    <property type="match status" value="1"/>
</dbReference>
<evidence type="ECO:0000313" key="4">
    <source>
        <dbReference type="EMBL" id="TWD88299.1"/>
    </source>
</evidence>
<evidence type="ECO:0000256" key="1">
    <source>
        <dbReference type="ARBA" id="ARBA00005336"/>
    </source>
</evidence>
<name>A0A561CAR5_9BACI</name>
<dbReference type="Pfam" id="PF14310">
    <property type="entry name" value="Fn3-like"/>
    <property type="match status" value="1"/>
</dbReference>
<evidence type="ECO:0000259" key="3">
    <source>
        <dbReference type="SMART" id="SM01217"/>
    </source>
</evidence>